<dbReference type="EMBL" id="CP033896">
    <property type="protein sequence ID" value="AZA13133.1"/>
    <property type="molecule type" value="Genomic_DNA"/>
</dbReference>
<dbReference type="OrthoDB" id="9790967at2"/>
<evidence type="ECO:0000256" key="1">
    <source>
        <dbReference type="ARBA" id="ARBA00001709"/>
    </source>
</evidence>
<dbReference type="KEGG" id="ccho:CCHOA_03610"/>
<dbReference type="InterPro" id="IPR029045">
    <property type="entry name" value="ClpP/crotonase-like_dom_sf"/>
</dbReference>
<reference evidence="5 6" key="1">
    <citation type="submission" date="2018-11" db="EMBL/GenBank/DDBJ databases">
        <authorList>
            <person name="Kleinhagauer T."/>
            <person name="Glaeser S.P."/>
            <person name="Spergser J."/>
            <person name="Ruckert C."/>
            <person name="Kaempfer P."/>
            <person name="Busse H.-J."/>
        </authorList>
    </citation>
    <scope>NUCLEOTIDE SEQUENCE [LARGE SCALE GENOMIC DNA]</scope>
    <source>
        <strain evidence="5 6">200CH</strain>
    </source>
</reference>
<dbReference type="NCBIfam" id="NF004127">
    <property type="entry name" value="PRK05617.1"/>
    <property type="match status" value="1"/>
</dbReference>
<feature type="domain" description="Enoyl-CoA hydratase/isomerase" evidence="4">
    <location>
        <begin position="19"/>
        <end position="346"/>
    </location>
</feature>
<dbReference type="PANTHER" id="PTHR43176:SF3">
    <property type="entry name" value="3-HYDROXYISOBUTYRYL-COA HYDROLASE, MITOCHONDRIAL"/>
    <property type="match status" value="1"/>
</dbReference>
<proteinExistence type="predicted"/>
<evidence type="ECO:0000256" key="3">
    <source>
        <dbReference type="ARBA" id="ARBA00022801"/>
    </source>
</evidence>
<gene>
    <name evidence="5" type="primary">caiD</name>
    <name evidence="5" type="ORF">CCHOA_03610</name>
</gene>
<protein>
    <recommendedName>
        <fullName evidence="2">3-hydroxyisobutyryl-CoA hydrolase</fullName>
        <ecNumber evidence="2">3.1.2.4</ecNumber>
    </recommendedName>
</protein>
<dbReference type="InterPro" id="IPR045004">
    <property type="entry name" value="ECH_dom"/>
</dbReference>
<keyword evidence="3" id="KW-0378">Hydrolase</keyword>
<name>A0A3G6J5U2_9CORY</name>
<dbReference type="GO" id="GO:0003860">
    <property type="term" value="F:3-hydroxyisobutyryl-CoA hydrolase activity"/>
    <property type="evidence" value="ECO:0007669"/>
    <property type="project" value="UniProtKB-EC"/>
</dbReference>
<organism evidence="5 6">
    <name type="scientific">Corynebacterium choanae</name>
    <dbReference type="NCBI Taxonomy" id="1862358"/>
    <lineage>
        <taxon>Bacteria</taxon>
        <taxon>Bacillati</taxon>
        <taxon>Actinomycetota</taxon>
        <taxon>Actinomycetes</taxon>
        <taxon>Mycobacteriales</taxon>
        <taxon>Corynebacteriaceae</taxon>
        <taxon>Corynebacterium</taxon>
    </lineage>
</organism>
<dbReference type="SUPFAM" id="SSF52096">
    <property type="entry name" value="ClpP/crotonase"/>
    <property type="match status" value="1"/>
</dbReference>
<dbReference type="CDD" id="cd06558">
    <property type="entry name" value="crotonase-like"/>
    <property type="match status" value="1"/>
</dbReference>
<dbReference type="EC" id="3.1.2.4" evidence="2"/>
<dbReference type="AlphaFoldDB" id="A0A3G6J5U2"/>
<accession>A0A3G6J5U2</accession>
<evidence type="ECO:0000256" key="2">
    <source>
        <dbReference type="ARBA" id="ARBA00011915"/>
    </source>
</evidence>
<dbReference type="RefSeq" id="WP_123926840.1">
    <property type="nucleotide sequence ID" value="NZ_CP033896.1"/>
</dbReference>
<dbReference type="GO" id="GO:0016829">
    <property type="term" value="F:lyase activity"/>
    <property type="evidence" value="ECO:0007669"/>
    <property type="project" value="UniProtKB-KW"/>
</dbReference>
<dbReference type="Proteomes" id="UP000269019">
    <property type="component" value="Chromosome"/>
</dbReference>
<sequence length="351" mass="37686">MRHATHDHLVYVSTLNTTGILAVNRPKALNSLNLAMVETITNALDAWRDDDSIHRVVITSTSEKAFCAGGDVRAAREGILAGNSDAVDQYFNEEYEMNAALSAFPKPIVAVIDGIVMGGGLGISMHGSHRVITEHATAAMPEMLIGFIPDVGSTYMLPRMAGPGGTPSLAVAQFITLTGYRMSAADMLYSGLATDFVASSDVMAFIDMVVAESLDEALEHYAGPRPTDSWMKTHRDAIEEVFGEQEFATIIDNLNRCDDHEFVTTVRELIESANPTSLVAATLLTAANATVSSVRHALDNEFVVAATLIRSPNFAEGVRAVLVDKTRDATFSPATVAEVDPAPFHELLSTN</sequence>
<evidence type="ECO:0000259" key="4">
    <source>
        <dbReference type="Pfam" id="PF16113"/>
    </source>
</evidence>
<dbReference type="GO" id="GO:0006574">
    <property type="term" value="P:L-valine catabolic process"/>
    <property type="evidence" value="ECO:0007669"/>
    <property type="project" value="TreeGrafter"/>
</dbReference>
<keyword evidence="6" id="KW-1185">Reference proteome</keyword>
<evidence type="ECO:0000313" key="5">
    <source>
        <dbReference type="EMBL" id="AZA13133.1"/>
    </source>
</evidence>
<comment type="catalytic activity">
    <reaction evidence="1">
        <text>3-hydroxy-2-methylpropanoyl-CoA + H2O = 3-hydroxy-2-methylpropanoate + CoA + H(+)</text>
        <dbReference type="Rhea" id="RHEA:20888"/>
        <dbReference type="ChEBI" id="CHEBI:11805"/>
        <dbReference type="ChEBI" id="CHEBI:15377"/>
        <dbReference type="ChEBI" id="CHEBI:15378"/>
        <dbReference type="ChEBI" id="CHEBI:57287"/>
        <dbReference type="ChEBI" id="CHEBI:57340"/>
        <dbReference type="EC" id="3.1.2.4"/>
    </reaction>
</comment>
<dbReference type="InterPro" id="IPR032259">
    <property type="entry name" value="HIBYL-CoA-H"/>
</dbReference>
<dbReference type="Pfam" id="PF16113">
    <property type="entry name" value="ECH_2"/>
    <property type="match status" value="1"/>
</dbReference>
<evidence type="ECO:0000313" key="6">
    <source>
        <dbReference type="Proteomes" id="UP000269019"/>
    </source>
</evidence>
<dbReference type="Gene3D" id="3.90.226.10">
    <property type="entry name" value="2-enoyl-CoA Hydratase, Chain A, domain 1"/>
    <property type="match status" value="1"/>
</dbReference>
<dbReference type="PANTHER" id="PTHR43176">
    <property type="entry name" value="3-HYDROXYISOBUTYRYL-COA HYDROLASE-RELATED"/>
    <property type="match status" value="1"/>
</dbReference>
<keyword evidence="5" id="KW-0456">Lyase</keyword>